<dbReference type="EMBL" id="JAGJRS010000003">
    <property type="protein sequence ID" value="MBP1472911.1"/>
    <property type="molecule type" value="Genomic_DNA"/>
</dbReference>
<evidence type="ECO:0008006" key="4">
    <source>
        <dbReference type="Google" id="ProtNLM"/>
    </source>
</evidence>
<proteinExistence type="predicted"/>
<feature type="region of interest" description="Disordered" evidence="1">
    <location>
        <begin position="70"/>
        <end position="94"/>
    </location>
</feature>
<reference evidence="2 3" key="1">
    <citation type="submission" date="2021-04" db="EMBL/GenBank/DDBJ databases">
        <authorList>
            <person name="Huq M.A."/>
        </authorList>
    </citation>
    <scope>NUCLEOTIDE SEQUENCE [LARGE SCALE GENOMIC DNA]</scope>
    <source>
        <strain evidence="2 3">MAH-13</strain>
    </source>
</reference>
<comment type="caution">
    <text evidence="2">The sequence shown here is derived from an EMBL/GenBank/DDBJ whole genome shotgun (WGS) entry which is preliminary data.</text>
</comment>
<dbReference type="SUPFAM" id="SSF55729">
    <property type="entry name" value="Acyl-CoA N-acyltransferases (Nat)"/>
    <property type="match status" value="1"/>
</dbReference>
<dbReference type="Gene3D" id="3.40.630.30">
    <property type="match status" value="1"/>
</dbReference>
<gene>
    <name evidence="2" type="ORF">J7I44_01280</name>
</gene>
<name>A0ABS4DIP1_9GAMM</name>
<organism evidence="2 3">
    <name type="scientific">Frateuria flava</name>
    <dbReference type="NCBI Taxonomy" id="2821489"/>
    <lineage>
        <taxon>Bacteria</taxon>
        <taxon>Pseudomonadati</taxon>
        <taxon>Pseudomonadota</taxon>
        <taxon>Gammaproteobacteria</taxon>
        <taxon>Lysobacterales</taxon>
        <taxon>Rhodanobacteraceae</taxon>
        <taxon>Frateuria</taxon>
    </lineage>
</organism>
<protein>
    <recommendedName>
        <fullName evidence="4">N-acetyltransferase domain-containing protein</fullName>
    </recommendedName>
</protein>
<dbReference type="InterPro" id="IPR016181">
    <property type="entry name" value="Acyl_CoA_acyltransferase"/>
</dbReference>
<dbReference type="Proteomes" id="UP000823790">
    <property type="component" value="Unassembled WGS sequence"/>
</dbReference>
<dbReference type="RefSeq" id="WP_209614697.1">
    <property type="nucleotide sequence ID" value="NZ_JAGJRS010000003.1"/>
</dbReference>
<accession>A0ABS4DIP1</accession>
<evidence type="ECO:0000313" key="3">
    <source>
        <dbReference type="Proteomes" id="UP000823790"/>
    </source>
</evidence>
<evidence type="ECO:0000256" key="1">
    <source>
        <dbReference type="SAM" id="MobiDB-lite"/>
    </source>
</evidence>
<evidence type="ECO:0000313" key="2">
    <source>
        <dbReference type="EMBL" id="MBP1472911.1"/>
    </source>
</evidence>
<keyword evidence="3" id="KW-1185">Reference proteome</keyword>
<sequence length="94" mass="9614">MDLSPAVAAAGELCAVSLRGGGDLVAWDRRVGDGALFLQLVDVAVRPAGRRRGLGRRIMAALLQDVPGARPAARSSRCSPTAKGRSCTSSPVSG</sequence>